<dbReference type="EMBL" id="FOYL01000005">
    <property type="protein sequence ID" value="SFR20064.1"/>
    <property type="molecule type" value="Genomic_DNA"/>
</dbReference>
<organism evidence="2 3">
    <name type="scientific">Lentzea waywayandensis</name>
    <dbReference type="NCBI Taxonomy" id="84724"/>
    <lineage>
        <taxon>Bacteria</taxon>
        <taxon>Bacillati</taxon>
        <taxon>Actinomycetota</taxon>
        <taxon>Actinomycetes</taxon>
        <taxon>Pseudonocardiales</taxon>
        <taxon>Pseudonocardiaceae</taxon>
        <taxon>Lentzea</taxon>
    </lineage>
</organism>
<evidence type="ECO:0000313" key="3">
    <source>
        <dbReference type="Proteomes" id="UP000198583"/>
    </source>
</evidence>
<dbReference type="InterPro" id="IPR007278">
    <property type="entry name" value="DUF397"/>
</dbReference>
<dbReference type="STRING" id="84724.SAMN04488564_105105"/>
<dbReference type="Pfam" id="PF04149">
    <property type="entry name" value="DUF397"/>
    <property type="match status" value="1"/>
</dbReference>
<sequence length="59" mass="6537">MASELRWIRSSYSGTGENDCLECASNGATVWIRDSKDAGRRFQVPLASWLTFVAAVVRT</sequence>
<dbReference type="RefSeq" id="WP_093596673.1">
    <property type="nucleotide sequence ID" value="NZ_FOYL01000005.1"/>
</dbReference>
<dbReference type="AlphaFoldDB" id="A0A1I6EQM8"/>
<protein>
    <recommendedName>
        <fullName evidence="1">DUF397 domain-containing protein</fullName>
    </recommendedName>
</protein>
<gene>
    <name evidence="2" type="ORF">SAMN04488564_105105</name>
</gene>
<feature type="domain" description="DUF397" evidence="1">
    <location>
        <begin position="5"/>
        <end position="56"/>
    </location>
</feature>
<proteinExistence type="predicted"/>
<keyword evidence="3" id="KW-1185">Reference proteome</keyword>
<evidence type="ECO:0000313" key="2">
    <source>
        <dbReference type="EMBL" id="SFR20064.1"/>
    </source>
</evidence>
<name>A0A1I6EQM8_9PSEU</name>
<evidence type="ECO:0000259" key="1">
    <source>
        <dbReference type="Pfam" id="PF04149"/>
    </source>
</evidence>
<dbReference type="Proteomes" id="UP000198583">
    <property type="component" value="Unassembled WGS sequence"/>
</dbReference>
<reference evidence="3" key="1">
    <citation type="submission" date="2016-10" db="EMBL/GenBank/DDBJ databases">
        <authorList>
            <person name="Varghese N."/>
            <person name="Submissions S."/>
        </authorList>
    </citation>
    <scope>NUCLEOTIDE SEQUENCE [LARGE SCALE GENOMIC DNA]</scope>
    <source>
        <strain evidence="3">DSM 44232</strain>
    </source>
</reference>
<dbReference type="OrthoDB" id="3430276at2"/>
<accession>A0A1I6EQM8</accession>